<dbReference type="OrthoDB" id="3687641at2759"/>
<dbReference type="GO" id="GO:0043386">
    <property type="term" value="P:mycotoxin biosynthetic process"/>
    <property type="evidence" value="ECO:0007669"/>
    <property type="project" value="InterPro"/>
</dbReference>
<name>A0A6A6A5L1_9PLEO</name>
<accession>A0A6A6A5L1</accession>
<dbReference type="PANTHER" id="PTHR33365:SF6">
    <property type="entry name" value="OXIDASE USTYA"/>
    <property type="match status" value="1"/>
</dbReference>
<protein>
    <submittedName>
        <fullName evidence="2">Uncharacterized protein</fullName>
    </submittedName>
</protein>
<gene>
    <name evidence="2" type="ORF">P153DRAFT_359398</name>
</gene>
<evidence type="ECO:0000256" key="1">
    <source>
        <dbReference type="ARBA" id="ARBA00035112"/>
    </source>
</evidence>
<keyword evidence="3" id="KW-1185">Reference proteome</keyword>
<dbReference type="RefSeq" id="XP_033520786.1">
    <property type="nucleotide sequence ID" value="XM_033666868.1"/>
</dbReference>
<sequence>MRGVQRVKSDPGHPMAVTTSRYSARVRDFSLIRRPLCSTAERWSCSHETRKPPLCSCKANRSKAEVQQMHARAGRRVPCGSASGCTESEKATLLWKYFERYLRASSLSLDPADPPLATAVHVFPIVSYVNERPPLVHFHEEKALSQHFKRAKTCCSNAVEAIAATTKNLVILGSESCASPTCSSTLFFLRACHDGSVYRESINTIEKPLYPPTLYDDVLVLQTVENVIDAYDPGNSIAALPREGLLPSQPFPWDTSKDVYAYHGYHSLHSVQVIYRMLRELAGDEAINGHALHSLVVLWEDALCTVDTTPRSVNSAMLLNDTAVAEAGQVRQQVCRDWSRVERIARENSACFKDLGAAKARQSNIEEWLHCPIDSPYQDKVNKYLADRRGAV</sequence>
<evidence type="ECO:0000313" key="2">
    <source>
        <dbReference type="EMBL" id="KAF2126394.1"/>
    </source>
</evidence>
<dbReference type="Proteomes" id="UP000799771">
    <property type="component" value="Unassembled WGS sequence"/>
</dbReference>
<dbReference type="AlphaFoldDB" id="A0A6A6A5L1"/>
<proteinExistence type="inferred from homology"/>
<dbReference type="EMBL" id="ML977513">
    <property type="protein sequence ID" value="KAF2126394.1"/>
    <property type="molecule type" value="Genomic_DNA"/>
</dbReference>
<organism evidence="2 3">
    <name type="scientific">Dothidotthia symphoricarpi CBS 119687</name>
    <dbReference type="NCBI Taxonomy" id="1392245"/>
    <lineage>
        <taxon>Eukaryota</taxon>
        <taxon>Fungi</taxon>
        <taxon>Dikarya</taxon>
        <taxon>Ascomycota</taxon>
        <taxon>Pezizomycotina</taxon>
        <taxon>Dothideomycetes</taxon>
        <taxon>Pleosporomycetidae</taxon>
        <taxon>Pleosporales</taxon>
        <taxon>Dothidotthiaceae</taxon>
        <taxon>Dothidotthia</taxon>
    </lineage>
</organism>
<reference evidence="2" key="1">
    <citation type="journal article" date="2020" name="Stud. Mycol.">
        <title>101 Dothideomycetes genomes: a test case for predicting lifestyles and emergence of pathogens.</title>
        <authorList>
            <person name="Haridas S."/>
            <person name="Albert R."/>
            <person name="Binder M."/>
            <person name="Bloem J."/>
            <person name="Labutti K."/>
            <person name="Salamov A."/>
            <person name="Andreopoulos B."/>
            <person name="Baker S."/>
            <person name="Barry K."/>
            <person name="Bills G."/>
            <person name="Bluhm B."/>
            <person name="Cannon C."/>
            <person name="Castanera R."/>
            <person name="Culley D."/>
            <person name="Daum C."/>
            <person name="Ezra D."/>
            <person name="Gonzalez J."/>
            <person name="Henrissat B."/>
            <person name="Kuo A."/>
            <person name="Liang C."/>
            <person name="Lipzen A."/>
            <person name="Lutzoni F."/>
            <person name="Magnuson J."/>
            <person name="Mondo S."/>
            <person name="Nolan M."/>
            <person name="Ohm R."/>
            <person name="Pangilinan J."/>
            <person name="Park H.-J."/>
            <person name="Ramirez L."/>
            <person name="Alfaro M."/>
            <person name="Sun H."/>
            <person name="Tritt A."/>
            <person name="Yoshinaga Y."/>
            <person name="Zwiers L.-H."/>
            <person name="Turgeon B."/>
            <person name="Goodwin S."/>
            <person name="Spatafora J."/>
            <person name="Crous P."/>
            <person name="Grigoriev I."/>
        </authorList>
    </citation>
    <scope>NUCLEOTIDE SEQUENCE</scope>
    <source>
        <strain evidence="2">CBS 119687</strain>
    </source>
</reference>
<evidence type="ECO:0000313" key="3">
    <source>
        <dbReference type="Proteomes" id="UP000799771"/>
    </source>
</evidence>
<dbReference type="InterPro" id="IPR021765">
    <property type="entry name" value="UstYa-like"/>
</dbReference>
<dbReference type="GeneID" id="54407300"/>
<comment type="similarity">
    <text evidence="1">Belongs to the ustYa family.</text>
</comment>
<dbReference type="PANTHER" id="PTHR33365">
    <property type="entry name" value="YALI0B05434P"/>
    <property type="match status" value="1"/>
</dbReference>